<dbReference type="eggNOG" id="COG3635">
    <property type="taxonomic scope" value="Bacteria"/>
</dbReference>
<name>M1PBB5_DESSD</name>
<keyword evidence="10" id="KW-1185">Reference proteome</keyword>
<proteinExistence type="inferred from homology"/>
<dbReference type="InterPro" id="IPR042253">
    <property type="entry name" value="Pglycerate_mutase_ApgM_sf"/>
</dbReference>
<dbReference type="EMBL" id="CP003985">
    <property type="protein sequence ID" value="AGF77040.1"/>
    <property type="molecule type" value="Genomic_DNA"/>
</dbReference>
<comment type="pathway">
    <text evidence="3">Carbohydrate degradation.</text>
</comment>
<evidence type="ECO:0000256" key="7">
    <source>
        <dbReference type="SAM" id="MobiDB-lite"/>
    </source>
</evidence>
<dbReference type="AlphaFoldDB" id="M1PBB5"/>
<dbReference type="NCBIfam" id="TIGR00306">
    <property type="entry name" value="apgM"/>
    <property type="match status" value="1"/>
</dbReference>
<evidence type="ECO:0000313" key="10">
    <source>
        <dbReference type="Proteomes" id="UP000011721"/>
    </source>
</evidence>
<dbReference type="GO" id="GO:0046872">
    <property type="term" value="F:metal ion binding"/>
    <property type="evidence" value="ECO:0007669"/>
    <property type="project" value="InterPro"/>
</dbReference>
<evidence type="ECO:0000256" key="1">
    <source>
        <dbReference type="ARBA" id="ARBA00000370"/>
    </source>
</evidence>
<dbReference type="EC" id="5.4.2.-" evidence="9"/>
<keyword evidence="5" id="KW-0324">Glycolysis</keyword>
<evidence type="ECO:0000256" key="6">
    <source>
        <dbReference type="ARBA" id="ARBA00023235"/>
    </source>
</evidence>
<dbReference type="PANTHER" id="PTHR31209:SF4">
    <property type="entry name" value="2,3-BISPHOSPHOGLYCERATE-INDEPENDENT PHOSPHOGLYCERATE MUTASE"/>
    <property type="match status" value="1"/>
</dbReference>
<dbReference type="InterPro" id="IPR004456">
    <property type="entry name" value="Pglycerate_mutase_ApgM"/>
</dbReference>
<organism evidence="9 10">
    <name type="scientific">Desulfocapsa sulfexigens (strain DSM 10523 / SB164P1)</name>
    <dbReference type="NCBI Taxonomy" id="1167006"/>
    <lineage>
        <taxon>Bacteria</taxon>
        <taxon>Pseudomonadati</taxon>
        <taxon>Thermodesulfobacteriota</taxon>
        <taxon>Desulfobulbia</taxon>
        <taxon>Desulfobulbales</taxon>
        <taxon>Desulfocapsaceae</taxon>
        <taxon>Desulfocapsa</taxon>
    </lineage>
</organism>
<dbReference type="NCBIfam" id="NF003242">
    <property type="entry name" value="PRK04200.1"/>
    <property type="match status" value="1"/>
</dbReference>
<evidence type="ECO:0000313" key="9">
    <source>
        <dbReference type="EMBL" id="AGF77040.1"/>
    </source>
</evidence>
<feature type="compositionally biased region" description="Polar residues" evidence="7">
    <location>
        <begin position="368"/>
        <end position="380"/>
    </location>
</feature>
<evidence type="ECO:0000256" key="4">
    <source>
        <dbReference type="ARBA" id="ARBA00005524"/>
    </source>
</evidence>
<dbReference type="Gene3D" id="3.30.70.2130">
    <property type="entry name" value="Metalloenzyme domain"/>
    <property type="match status" value="1"/>
</dbReference>
<dbReference type="Pfam" id="PF01676">
    <property type="entry name" value="Metalloenzyme"/>
    <property type="match status" value="1"/>
</dbReference>
<dbReference type="PANTHER" id="PTHR31209">
    <property type="entry name" value="COFACTOR-INDEPENDENT PHOSPHOGLYCERATE MUTASE"/>
    <property type="match status" value="1"/>
</dbReference>
<dbReference type="Gene3D" id="3.40.720.10">
    <property type="entry name" value="Alkaline Phosphatase, subunit A"/>
    <property type="match status" value="1"/>
</dbReference>
<dbReference type="RefSeq" id="WP_015402738.1">
    <property type="nucleotide sequence ID" value="NC_020304.1"/>
</dbReference>
<gene>
    <name evidence="9" type="ordered locus">UWK_00456</name>
</gene>
<comment type="function">
    <text evidence="2">Catalyzes the interconversion of 2-phosphoglycerate and 3-phosphoglycerate.</text>
</comment>
<dbReference type="SUPFAM" id="SSF53649">
    <property type="entry name" value="Alkaline phosphatase-like"/>
    <property type="match status" value="1"/>
</dbReference>
<dbReference type="NCBIfam" id="TIGR02535">
    <property type="entry name" value="hyp_Hser_kinase"/>
    <property type="match status" value="1"/>
</dbReference>
<dbReference type="PIRSF" id="PIRSF006392">
    <property type="entry name" value="IPGAM_arch"/>
    <property type="match status" value="1"/>
</dbReference>
<dbReference type="InterPro" id="IPR017850">
    <property type="entry name" value="Alkaline_phosphatase_core_sf"/>
</dbReference>
<dbReference type="OrthoDB" id="9804453at2"/>
<dbReference type="CDD" id="cd16011">
    <property type="entry name" value="iPGM_like"/>
    <property type="match status" value="1"/>
</dbReference>
<evidence type="ECO:0000256" key="5">
    <source>
        <dbReference type="ARBA" id="ARBA00023152"/>
    </source>
</evidence>
<dbReference type="KEGG" id="dsf:UWK_00456"/>
<dbReference type="Proteomes" id="UP000011721">
    <property type="component" value="Chromosome"/>
</dbReference>
<sequence>MKYLILVGDGMGDLPLPELDNRTPLATASTPVLDALCRKGELFLTRTVPAGYPPGSDVANLSLLGYKPEEYYTGRAPLEAAAMNISLAPDETAFRCNLVTLDWGTAGKVRMIDYSAGHISSEESQQLLQALEAECSSDRFHFKAGISYRHILVVKGDYPALNPVPPHDYIEKDVTVPWHRYMVDPNWNGLLTKACEVLAKHPVNAKRVAAGKNPANGIWLWGEGRLPAMPTIQQRFGITGSLISAVDLLKGLGVMAGLDILNIPGATGYIDTNYKGKADAAIRCLETQDFVFVHVEGPDEAGHQGLLSDKLQAIEDFDGKIVGPIVQGLRERGEDFRLIATMDHYTPLSLRTHIDHPVPTILYDSREQQPGSGQGFSEETGNMAGKKDGCTLPDGETMIKKLLQRT</sequence>
<comment type="similarity">
    <text evidence="4">Belongs to the BPG-independent phosphoglycerate mutase family. A-PGAM subfamily.</text>
</comment>
<keyword evidence="6 9" id="KW-0413">Isomerase</keyword>
<feature type="domain" description="Metalloenzyme" evidence="8">
    <location>
        <begin position="1"/>
        <end position="380"/>
    </location>
</feature>
<dbReference type="GO" id="GO:0004619">
    <property type="term" value="F:phosphoglycerate mutase activity"/>
    <property type="evidence" value="ECO:0007669"/>
    <property type="project" value="UniProtKB-EC"/>
</dbReference>
<dbReference type="InterPro" id="IPR006124">
    <property type="entry name" value="Metalloenzyme"/>
</dbReference>
<reference evidence="10" key="1">
    <citation type="journal article" date="2013" name="Stand. Genomic Sci.">
        <title>Complete genome sequence of Desulfocapsa sulfexigens, a marine deltaproteobacterium specialized in disproportionating inorganic sulfur compounds.</title>
        <authorList>
            <person name="Finster K.W."/>
            <person name="Kjeldsen K.U."/>
            <person name="Kube M."/>
            <person name="Reinhardt R."/>
            <person name="Mussmann M."/>
            <person name="Amann R."/>
            <person name="Schreiber L."/>
        </authorList>
    </citation>
    <scope>NUCLEOTIDE SEQUENCE [LARGE SCALE GENOMIC DNA]</scope>
    <source>
        <strain evidence="10">DSM 10523 / SB164P1</strain>
    </source>
</reference>
<comment type="catalytic activity">
    <reaction evidence="1">
        <text>(2R)-2-phosphoglycerate = (2R)-3-phosphoglycerate</text>
        <dbReference type="Rhea" id="RHEA:15901"/>
        <dbReference type="ChEBI" id="CHEBI:58272"/>
        <dbReference type="ChEBI" id="CHEBI:58289"/>
        <dbReference type="EC" id="5.4.2.12"/>
    </reaction>
</comment>
<evidence type="ECO:0000259" key="8">
    <source>
        <dbReference type="Pfam" id="PF01676"/>
    </source>
</evidence>
<dbReference type="GO" id="GO:0006096">
    <property type="term" value="P:glycolytic process"/>
    <property type="evidence" value="ECO:0007669"/>
    <property type="project" value="UniProtKB-KW"/>
</dbReference>
<evidence type="ECO:0000256" key="2">
    <source>
        <dbReference type="ARBA" id="ARBA00002315"/>
    </source>
</evidence>
<dbReference type="Pfam" id="PF10143">
    <property type="entry name" value="PhosphMutase"/>
    <property type="match status" value="1"/>
</dbReference>
<evidence type="ECO:0000256" key="3">
    <source>
        <dbReference type="ARBA" id="ARBA00004921"/>
    </source>
</evidence>
<protein>
    <submittedName>
        <fullName evidence="9">Phosphoglycerate mutase</fullName>
        <ecNumber evidence="9">5.4.2.-</ecNumber>
    </submittedName>
</protein>
<feature type="region of interest" description="Disordered" evidence="7">
    <location>
        <begin position="365"/>
        <end position="397"/>
    </location>
</feature>
<dbReference type="PATRIC" id="fig|1167006.5.peg.522"/>
<dbReference type="STRING" id="1167006.UWK_00456"/>
<dbReference type="InterPro" id="IPR023665">
    <property type="entry name" value="ApgAM_prokaryotes"/>
</dbReference>
<dbReference type="HOGENOM" id="CLU_034906_2_0_7"/>
<accession>M1PBB5</accession>